<dbReference type="Proteomes" id="UP000010475">
    <property type="component" value="Chromosome"/>
</dbReference>
<proteinExistence type="predicted"/>
<protein>
    <recommendedName>
        <fullName evidence="3">Transposase zinc-ribbon domain-containing protein</fullName>
    </recommendedName>
</protein>
<gene>
    <name evidence="1" type="ORF">Cylst_5760</name>
</gene>
<dbReference type="EMBL" id="CP003642">
    <property type="protein sequence ID" value="AFZ27755.1"/>
    <property type="molecule type" value="Genomic_DNA"/>
</dbReference>
<dbReference type="KEGG" id="csg:Cylst_5760"/>
<keyword evidence="2" id="KW-1185">Reference proteome</keyword>
<accession>K9X506</accession>
<dbReference type="eggNOG" id="ENOG5033C6Z">
    <property type="taxonomic scope" value="Bacteria"/>
</dbReference>
<sequence>MPALLKKHIQVHTHLTTDNPRHTTISFRQDMISRHKCPCCSNTLLRHIRLDGLYWRCSQCKQEMPV</sequence>
<dbReference type="OrthoDB" id="516255at2"/>
<dbReference type="AlphaFoldDB" id="K9X506"/>
<dbReference type="HOGENOM" id="CLU_182840_0_0_3"/>
<evidence type="ECO:0008006" key="3">
    <source>
        <dbReference type="Google" id="ProtNLM"/>
    </source>
</evidence>
<evidence type="ECO:0000313" key="2">
    <source>
        <dbReference type="Proteomes" id="UP000010475"/>
    </source>
</evidence>
<evidence type="ECO:0000313" key="1">
    <source>
        <dbReference type="EMBL" id="AFZ27755.1"/>
    </source>
</evidence>
<reference evidence="1 2" key="1">
    <citation type="submission" date="2012-06" db="EMBL/GenBank/DDBJ databases">
        <title>Finished chromosome of genome of Cylindrospermum stagnale PCC 7417.</title>
        <authorList>
            <consortium name="US DOE Joint Genome Institute"/>
            <person name="Gugger M."/>
            <person name="Coursin T."/>
            <person name="Rippka R."/>
            <person name="Tandeau De Marsac N."/>
            <person name="Huntemann M."/>
            <person name="Wei C.-L."/>
            <person name="Han J."/>
            <person name="Detter J.C."/>
            <person name="Han C."/>
            <person name="Tapia R."/>
            <person name="Chen A."/>
            <person name="Kyrpides N."/>
            <person name="Mavromatis K."/>
            <person name="Markowitz V."/>
            <person name="Szeto E."/>
            <person name="Ivanova N."/>
            <person name="Pagani I."/>
            <person name="Pati A."/>
            <person name="Goodwin L."/>
            <person name="Nordberg H.P."/>
            <person name="Cantor M.N."/>
            <person name="Hua S.X."/>
            <person name="Woyke T."/>
            <person name="Kerfeld C.A."/>
        </authorList>
    </citation>
    <scope>NUCLEOTIDE SEQUENCE [LARGE SCALE GENOMIC DNA]</scope>
    <source>
        <strain evidence="1 2">PCC 7417</strain>
    </source>
</reference>
<name>K9X506_9NOST</name>
<organism evidence="1 2">
    <name type="scientific">Cylindrospermum stagnale PCC 7417</name>
    <dbReference type="NCBI Taxonomy" id="56107"/>
    <lineage>
        <taxon>Bacteria</taxon>
        <taxon>Bacillati</taxon>
        <taxon>Cyanobacteriota</taxon>
        <taxon>Cyanophyceae</taxon>
        <taxon>Nostocales</taxon>
        <taxon>Nostocaceae</taxon>
        <taxon>Cylindrospermum</taxon>
    </lineage>
</organism>